<dbReference type="PROSITE" id="PS00523">
    <property type="entry name" value="SULFATASE_1"/>
    <property type="match status" value="1"/>
</dbReference>
<evidence type="ECO:0000259" key="6">
    <source>
        <dbReference type="Pfam" id="PF00884"/>
    </source>
</evidence>
<proteinExistence type="inferred from homology"/>
<dbReference type="RefSeq" id="WP_381523653.1">
    <property type="nucleotide sequence ID" value="NZ_JBHULN010000008.1"/>
</dbReference>
<dbReference type="CDD" id="cd16025">
    <property type="entry name" value="PAS_like"/>
    <property type="match status" value="1"/>
</dbReference>
<feature type="chain" id="PRO_5046755119" evidence="5">
    <location>
        <begin position="26"/>
        <end position="769"/>
    </location>
</feature>
<dbReference type="Pfam" id="PF00884">
    <property type="entry name" value="Sulfatase"/>
    <property type="match status" value="1"/>
</dbReference>
<dbReference type="PANTHER" id="PTHR42693:SF43">
    <property type="entry name" value="BLL2667 PROTEIN"/>
    <property type="match status" value="1"/>
</dbReference>
<feature type="signal peptide" evidence="5">
    <location>
        <begin position="1"/>
        <end position="25"/>
    </location>
</feature>
<keyword evidence="5" id="KW-0732">Signal</keyword>
<evidence type="ECO:0000256" key="4">
    <source>
        <dbReference type="ARBA" id="ARBA00022837"/>
    </source>
</evidence>
<reference evidence="8" key="1">
    <citation type="journal article" date="2019" name="Int. J. Syst. Evol. Microbiol.">
        <title>The Global Catalogue of Microorganisms (GCM) 10K type strain sequencing project: providing services to taxonomists for standard genome sequencing and annotation.</title>
        <authorList>
            <consortium name="The Broad Institute Genomics Platform"/>
            <consortium name="The Broad Institute Genome Sequencing Center for Infectious Disease"/>
            <person name="Wu L."/>
            <person name="Ma J."/>
        </authorList>
    </citation>
    <scope>NUCLEOTIDE SEQUENCE [LARGE SCALE GENOMIC DNA]</scope>
    <source>
        <strain evidence="8">KCTC 42805</strain>
    </source>
</reference>
<gene>
    <name evidence="7" type="ORF">ACFSUS_14225</name>
</gene>
<evidence type="ECO:0000256" key="3">
    <source>
        <dbReference type="ARBA" id="ARBA00022801"/>
    </source>
</evidence>
<evidence type="ECO:0000256" key="5">
    <source>
        <dbReference type="SAM" id="SignalP"/>
    </source>
</evidence>
<protein>
    <submittedName>
        <fullName evidence="7">Arylsulfatase</fullName>
        <ecNumber evidence="7">3.1.6.-</ecNumber>
    </submittedName>
</protein>
<dbReference type="InterPro" id="IPR017850">
    <property type="entry name" value="Alkaline_phosphatase_core_sf"/>
</dbReference>
<dbReference type="SUPFAM" id="SSF49899">
    <property type="entry name" value="Concanavalin A-like lectins/glucanases"/>
    <property type="match status" value="1"/>
</dbReference>
<name>A0ABW5M638_9BACT</name>
<dbReference type="Gene3D" id="3.40.720.10">
    <property type="entry name" value="Alkaline Phosphatase, subunit A"/>
    <property type="match status" value="1"/>
</dbReference>
<keyword evidence="2" id="KW-0479">Metal-binding</keyword>
<evidence type="ECO:0000313" key="8">
    <source>
        <dbReference type="Proteomes" id="UP001597469"/>
    </source>
</evidence>
<dbReference type="Proteomes" id="UP001597469">
    <property type="component" value="Unassembled WGS sequence"/>
</dbReference>
<evidence type="ECO:0000256" key="1">
    <source>
        <dbReference type="ARBA" id="ARBA00008779"/>
    </source>
</evidence>
<sequence>MKTSLNSIHTVSLAALTVLATGVQAQHTPIPAFQGRLGKTVSETKQWWAPANKAPQGAPNIVWILLDDVGFGAVSSFGGLIQTPNLDQLAYNGLRYTNFHTTAICSPTRAALLTGRNQHSAHMGLFPETAIGTPGYDAQIPFEKATVAEILRENGYNTFALGKWHITPLTDLTPAGPFNRWPTGRGFEQFYGFPSRGSTDQIHPELWEGIHRVPDEQNGKYLNERLADRAIEYIADQKSADLNKPFFLYLATGAGHAPHQVAKEWSDKYKGKFDGGWDKYREEVLANQIRLGIVPKTTPLPPRNPGIKDWNTLSAEEKKLYARFMEVYAGFVSHADYEIGRVINYLKEINQFDNTLIFVSVGDNGASKEGTFVGTINNVGTDLTEEQRLQKNLEKIDLIGTEFAKANYPLGWAAATNTPFRHWKQDANSEGGTRNPLIVHYPKGIKEKGGLRTQYSHVTDILPTTLELIHAQVPQSINGYKQEPIEGTSLAYSLNDAKAPARHTVQYYEIKGSRSIYQDGWKAGALHVKGQPFAQDKWELYHVAQDINEINNLAEQHPAKLKELIALFDREATKYNVYPLKDETDPFELPNAYRHLNKVVLYPGQSTVPDIASPFAVKRSFSLTADVVIPANGAEGVLLSRGGRAGGLSLFVQHKKLHLTYVLGDETKTSVTSDNTPIPTGPVQLRTDVTYQPNGQGLVSLYINNTKVGEGTLAKTLGNLYSHEGVNVGFDDLTPVSDTYKVPFAFTGKINKVTIDFEASQQSYLKSGK</sequence>
<dbReference type="EC" id="3.1.6.-" evidence="7"/>
<feature type="domain" description="Sulfatase N-terminal" evidence="6">
    <location>
        <begin position="59"/>
        <end position="469"/>
    </location>
</feature>
<keyword evidence="8" id="KW-1185">Reference proteome</keyword>
<comment type="similarity">
    <text evidence="1">Belongs to the sulfatase family.</text>
</comment>
<evidence type="ECO:0000256" key="2">
    <source>
        <dbReference type="ARBA" id="ARBA00022723"/>
    </source>
</evidence>
<keyword evidence="3 7" id="KW-0378">Hydrolase</keyword>
<dbReference type="PANTHER" id="PTHR42693">
    <property type="entry name" value="ARYLSULFATASE FAMILY MEMBER"/>
    <property type="match status" value="1"/>
</dbReference>
<dbReference type="Gene3D" id="3.30.1120.10">
    <property type="match status" value="1"/>
</dbReference>
<dbReference type="EMBL" id="JBHULN010000008">
    <property type="protein sequence ID" value="MFD2571799.1"/>
    <property type="molecule type" value="Genomic_DNA"/>
</dbReference>
<dbReference type="SUPFAM" id="SSF53649">
    <property type="entry name" value="Alkaline phosphatase-like"/>
    <property type="match status" value="1"/>
</dbReference>
<organism evidence="7 8">
    <name type="scientific">Spirosoma soli</name>
    <dbReference type="NCBI Taxonomy" id="1770529"/>
    <lineage>
        <taxon>Bacteria</taxon>
        <taxon>Pseudomonadati</taxon>
        <taxon>Bacteroidota</taxon>
        <taxon>Cytophagia</taxon>
        <taxon>Cytophagales</taxon>
        <taxon>Cytophagaceae</taxon>
        <taxon>Spirosoma</taxon>
    </lineage>
</organism>
<evidence type="ECO:0000313" key="7">
    <source>
        <dbReference type="EMBL" id="MFD2571799.1"/>
    </source>
</evidence>
<dbReference type="InterPro" id="IPR050738">
    <property type="entry name" value="Sulfatase"/>
</dbReference>
<accession>A0ABW5M638</accession>
<dbReference type="InterPro" id="IPR013320">
    <property type="entry name" value="ConA-like_dom_sf"/>
</dbReference>
<comment type="caution">
    <text evidence="7">The sequence shown here is derived from an EMBL/GenBank/DDBJ whole genome shotgun (WGS) entry which is preliminary data.</text>
</comment>
<dbReference type="GO" id="GO:0016787">
    <property type="term" value="F:hydrolase activity"/>
    <property type="evidence" value="ECO:0007669"/>
    <property type="project" value="UniProtKB-KW"/>
</dbReference>
<keyword evidence="4" id="KW-0106">Calcium</keyword>
<dbReference type="InterPro" id="IPR000917">
    <property type="entry name" value="Sulfatase_N"/>
</dbReference>
<dbReference type="InterPro" id="IPR024607">
    <property type="entry name" value="Sulfatase_CS"/>
</dbReference>